<dbReference type="GO" id="GO:0016747">
    <property type="term" value="F:acyltransferase activity, transferring groups other than amino-acyl groups"/>
    <property type="evidence" value="ECO:0007669"/>
    <property type="project" value="InterPro"/>
</dbReference>
<evidence type="ECO:0000313" key="4">
    <source>
        <dbReference type="EMBL" id="PQA72265.1"/>
    </source>
</evidence>
<evidence type="ECO:0000259" key="3">
    <source>
        <dbReference type="PROSITE" id="PS51186"/>
    </source>
</evidence>
<reference evidence="4 5" key="1">
    <citation type="submission" date="2018-02" db="EMBL/GenBank/DDBJ databases">
        <title>Draft genome sequence of Ochrobactrum oryzae found in Brazil.</title>
        <authorList>
            <person name="Cerdeira L."/>
            <person name="Andrade F."/>
            <person name="Zacariotto T."/>
            <person name="Barbosa B."/>
            <person name="Santos S."/>
            <person name="Cassetari V."/>
            <person name="Lincopan N."/>
        </authorList>
    </citation>
    <scope>NUCLEOTIDE SEQUENCE [LARGE SCALE GENOMIC DNA]</scope>
    <source>
        <strain evidence="4 5">OA447</strain>
    </source>
</reference>
<keyword evidence="5" id="KW-1185">Reference proteome</keyword>
<evidence type="ECO:0000256" key="2">
    <source>
        <dbReference type="ARBA" id="ARBA00023315"/>
    </source>
</evidence>
<dbReference type="PROSITE" id="PS51186">
    <property type="entry name" value="GNAT"/>
    <property type="match status" value="1"/>
</dbReference>
<organism evidence="4 5">
    <name type="scientific">Brucella oryzae</name>
    <dbReference type="NCBI Taxonomy" id="335286"/>
    <lineage>
        <taxon>Bacteria</taxon>
        <taxon>Pseudomonadati</taxon>
        <taxon>Pseudomonadota</taxon>
        <taxon>Alphaproteobacteria</taxon>
        <taxon>Hyphomicrobiales</taxon>
        <taxon>Brucellaceae</taxon>
        <taxon>Brucella/Ochrobactrum group</taxon>
        <taxon>Brucella</taxon>
    </lineage>
</organism>
<keyword evidence="1 4" id="KW-0808">Transferase</keyword>
<name>A0A2S7IW86_9HYPH</name>
<gene>
    <name evidence="4" type="ORF">C3731_17900</name>
</gene>
<accession>A0A2S7IW86</accession>
<comment type="caution">
    <text evidence="4">The sequence shown here is derived from an EMBL/GenBank/DDBJ whole genome shotgun (WGS) entry which is preliminary data.</text>
</comment>
<dbReference type="SUPFAM" id="SSF55729">
    <property type="entry name" value="Acyl-CoA N-acyltransferases (Nat)"/>
    <property type="match status" value="1"/>
</dbReference>
<evidence type="ECO:0000313" key="5">
    <source>
        <dbReference type="Proteomes" id="UP000238493"/>
    </source>
</evidence>
<dbReference type="AlphaFoldDB" id="A0A2S7IW86"/>
<dbReference type="InterPro" id="IPR016181">
    <property type="entry name" value="Acyl_CoA_acyltransferase"/>
</dbReference>
<dbReference type="OrthoDB" id="9811979at2"/>
<dbReference type="PANTHER" id="PTHR43877">
    <property type="entry name" value="AMINOALKYLPHOSPHONATE N-ACETYLTRANSFERASE-RELATED-RELATED"/>
    <property type="match status" value="1"/>
</dbReference>
<proteinExistence type="predicted"/>
<dbReference type="Gene3D" id="3.40.630.30">
    <property type="match status" value="1"/>
</dbReference>
<keyword evidence="2" id="KW-0012">Acyltransferase</keyword>
<evidence type="ECO:0000256" key="1">
    <source>
        <dbReference type="ARBA" id="ARBA00022679"/>
    </source>
</evidence>
<dbReference type="InterPro" id="IPR050832">
    <property type="entry name" value="Bact_Acetyltransf"/>
</dbReference>
<protein>
    <submittedName>
        <fullName evidence="4">GNAT family N-acetyltransferase</fullName>
    </submittedName>
</protein>
<feature type="domain" description="N-acetyltransferase" evidence="3">
    <location>
        <begin position="7"/>
        <end position="162"/>
    </location>
</feature>
<dbReference type="Proteomes" id="UP000238493">
    <property type="component" value="Unassembled WGS sequence"/>
</dbReference>
<dbReference type="InterPro" id="IPR000182">
    <property type="entry name" value="GNAT_dom"/>
</dbReference>
<dbReference type="Pfam" id="PF00583">
    <property type="entry name" value="Acetyltransf_1"/>
    <property type="match status" value="1"/>
</dbReference>
<dbReference type="CDD" id="cd04301">
    <property type="entry name" value="NAT_SF"/>
    <property type="match status" value="1"/>
</dbReference>
<sequence length="162" mass="17776">MVVKTDLLVRRGLPGEFVFMAALAVRAWRSAAGDVALTAERQETLEAKFLCDLQENADGVLVAERGGTIVGWGASVPQSNYISDLWGDPPHHGQGIGTHLLDALMAQILLDGFDEVLIGTHADNLPAISLYKKAGFQIEWQEEEWSESFGKTVEKVRMRAKL</sequence>
<dbReference type="EMBL" id="PTRC01000033">
    <property type="protein sequence ID" value="PQA72265.1"/>
    <property type="molecule type" value="Genomic_DNA"/>
</dbReference>